<comment type="caution">
    <text evidence="2">The sequence shown here is derived from an EMBL/GenBank/DDBJ whole genome shotgun (WGS) entry which is preliminary data.</text>
</comment>
<dbReference type="Proteomes" id="UP001595693">
    <property type="component" value="Unassembled WGS sequence"/>
</dbReference>
<gene>
    <name evidence="2" type="ORF">ACFOW3_12855</name>
</gene>
<organism evidence="2 3">
    <name type="scientific">Acidovorax facilis</name>
    <dbReference type="NCBI Taxonomy" id="12917"/>
    <lineage>
        <taxon>Bacteria</taxon>
        <taxon>Pseudomonadati</taxon>
        <taxon>Pseudomonadota</taxon>
        <taxon>Betaproteobacteria</taxon>
        <taxon>Burkholderiales</taxon>
        <taxon>Comamonadaceae</taxon>
        <taxon>Acidovorax</taxon>
    </lineage>
</organism>
<keyword evidence="3" id="KW-1185">Reference proteome</keyword>
<dbReference type="Pfam" id="PF21205">
    <property type="entry name" value="Rep3_C"/>
    <property type="match status" value="1"/>
</dbReference>
<dbReference type="Gene3D" id="1.10.10.10">
    <property type="entry name" value="Winged helix-like DNA-binding domain superfamily/Winged helix DNA-binding domain"/>
    <property type="match status" value="1"/>
</dbReference>
<evidence type="ECO:0000313" key="3">
    <source>
        <dbReference type="Proteomes" id="UP001595693"/>
    </source>
</evidence>
<evidence type="ECO:0000313" key="2">
    <source>
        <dbReference type="EMBL" id="MFC3935505.1"/>
    </source>
</evidence>
<sequence>MQLELISDAQRPQPVFRTPQEFIHVRHSITLVQYKLWLLLIRRYRELFEQTGRALVDGEPCYISTSTLAERLGYEPKTSELKRDLEQIRIEPLHYNLLEKDGSPAMVGAGFISEWFVSSSRVGVIFPKLIRRSIESLDSYSSIFHIFNWSIFNSYSGKYDALVYKLCKDYVGVQRTPYFTLEQYRDYMGIAATEYTEFKRLNQWVISGPVKKINESEISDVAVSVNFKTQGRKVLGLWFSVAQKDQLALSAESSGAFSEAQIKISAQLQMEYLRDRAPEAVALSIQRANEYVASKREEGASPNIGAIYRRAITDDWGADLQARLQQEEQKPSTPVDKSLPPANGIGKGDRLKSLQEDFLRKKTSDAIKALTLEEKVALVHQFAADSDKHSISSFAPEKGEFKDTIERANFGAWQRRKLRVTAIDPAEFEAWRQEARR</sequence>
<feature type="region of interest" description="Disordered" evidence="1">
    <location>
        <begin position="325"/>
        <end position="350"/>
    </location>
</feature>
<dbReference type="InterPro" id="IPR036388">
    <property type="entry name" value="WH-like_DNA-bd_sf"/>
</dbReference>
<reference evidence="3" key="1">
    <citation type="journal article" date="2019" name="Int. J. Syst. Evol. Microbiol.">
        <title>The Global Catalogue of Microorganisms (GCM) 10K type strain sequencing project: providing services to taxonomists for standard genome sequencing and annotation.</title>
        <authorList>
            <consortium name="The Broad Institute Genomics Platform"/>
            <consortium name="The Broad Institute Genome Sequencing Center for Infectious Disease"/>
            <person name="Wu L."/>
            <person name="Ma J."/>
        </authorList>
    </citation>
    <scope>NUCLEOTIDE SEQUENCE [LARGE SCALE GENOMIC DNA]</scope>
    <source>
        <strain evidence="3">CCUG 2113</strain>
    </source>
</reference>
<dbReference type="InterPro" id="IPR036390">
    <property type="entry name" value="WH_DNA-bd_sf"/>
</dbReference>
<proteinExistence type="predicted"/>
<dbReference type="RefSeq" id="WP_055397604.1">
    <property type="nucleotide sequence ID" value="NZ_JAMXAX010000137.1"/>
</dbReference>
<protein>
    <submittedName>
        <fullName evidence="2">Replication initiation protein</fullName>
    </submittedName>
</protein>
<dbReference type="EMBL" id="JBHSAJ010000035">
    <property type="protein sequence ID" value="MFC3935505.1"/>
    <property type="molecule type" value="Genomic_DNA"/>
</dbReference>
<evidence type="ECO:0000256" key="1">
    <source>
        <dbReference type="SAM" id="MobiDB-lite"/>
    </source>
</evidence>
<name>A0ABV8DAE1_9BURK</name>
<accession>A0ABV8DAE1</accession>
<dbReference type="SUPFAM" id="SSF46785">
    <property type="entry name" value="Winged helix' DNA-binding domain"/>
    <property type="match status" value="1"/>
</dbReference>